<gene>
    <name evidence="2" type="ORF">M8C21_025646</name>
</gene>
<accession>A0AAD5CHA5</accession>
<dbReference type="InterPro" id="IPR036282">
    <property type="entry name" value="Glutathione-S-Trfase_C_sf"/>
</dbReference>
<protein>
    <recommendedName>
        <fullName evidence="1">GST C-terminal domain-containing protein</fullName>
    </recommendedName>
</protein>
<dbReference type="Gene3D" id="1.20.1050.10">
    <property type="match status" value="1"/>
</dbReference>
<dbReference type="EMBL" id="JAMZMK010008157">
    <property type="protein sequence ID" value="KAI7741607.1"/>
    <property type="molecule type" value="Genomic_DNA"/>
</dbReference>
<dbReference type="InterPro" id="IPR045073">
    <property type="entry name" value="Omega/Tau-like"/>
</dbReference>
<dbReference type="PANTHER" id="PTHR11260:SF793">
    <property type="entry name" value="GLUTATHIONE TRANSFERASE"/>
    <property type="match status" value="1"/>
</dbReference>
<dbReference type="Proteomes" id="UP001206925">
    <property type="component" value="Unassembled WGS sequence"/>
</dbReference>
<dbReference type="InterPro" id="IPR045074">
    <property type="entry name" value="GST_C_Tau"/>
</dbReference>
<proteinExistence type="predicted"/>
<dbReference type="CDD" id="cd03185">
    <property type="entry name" value="GST_C_Tau"/>
    <property type="match status" value="1"/>
</dbReference>
<keyword evidence="3" id="KW-1185">Reference proteome</keyword>
<organism evidence="2 3">
    <name type="scientific">Ambrosia artemisiifolia</name>
    <name type="common">Common ragweed</name>
    <dbReference type="NCBI Taxonomy" id="4212"/>
    <lineage>
        <taxon>Eukaryota</taxon>
        <taxon>Viridiplantae</taxon>
        <taxon>Streptophyta</taxon>
        <taxon>Embryophyta</taxon>
        <taxon>Tracheophyta</taxon>
        <taxon>Spermatophyta</taxon>
        <taxon>Magnoliopsida</taxon>
        <taxon>eudicotyledons</taxon>
        <taxon>Gunneridae</taxon>
        <taxon>Pentapetalae</taxon>
        <taxon>asterids</taxon>
        <taxon>campanulids</taxon>
        <taxon>Asterales</taxon>
        <taxon>Asteraceae</taxon>
        <taxon>Asteroideae</taxon>
        <taxon>Heliantheae alliance</taxon>
        <taxon>Heliantheae</taxon>
        <taxon>Ambrosia</taxon>
    </lineage>
</organism>
<reference evidence="2" key="1">
    <citation type="submission" date="2022-06" db="EMBL/GenBank/DDBJ databases">
        <title>Uncovering the hologenomic basis of an extraordinary plant invasion.</title>
        <authorList>
            <person name="Bieker V.C."/>
            <person name="Martin M.D."/>
            <person name="Gilbert T."/>
            <person name="Hodgins K."/>
            <person name="Battlay P."/>
            <person name="Petersen B."/>
            <person name="Wilson J."/>
        </authorList>
    </citation>
    <scope>NUCLEOTIDE SEQUENCE</scope>
    <source>
        <strain evidence="2">AA19_3_7</strain>
        <tissue evidence="2">Leaf</tissue>
    </source>
</reference>
<dbReference type="InterPro" id="IPR004046">
    <property type="entry name" value="GST_C"/>
</dbReference>
<name>A0AAD5CHA5_AMBAR</name>
<evidence type="ECO:0000313" key="2">
    <source>
        <dbReference type="EMBL" id="KAI7741607.1"/>
    </source>
</evidence>
<feature type="domain" description="GST C-terminal" evidence="1">
    <location>
        <begin position="1"/>
        <end position="99"/>
    </location>
</feature>
<dbReference type="GO" id="GO:0004364">
    <property type="term" value="F:glutathione transferase activity"/>
    <property type="evidence" value="ECO:0007669"/>
    <property type="project" value="UniProtKB-UniRule"/>
</dbReference>
<comment type="caution">
    <text evidence="2">The sequence shown here is derived from an EMBL/GenBank/DDBJ whole genome shotgun (WGS) entry which is preliminary data.</text>
</comment>
<dbReference type="Pfam" id="PF00043">
    <property type="entry name" value="GST_C"/>
    <property type="match status" value="1"/>
</dbReference>
<dbReference type="AlphaFoldDB" id="A0AAD5CHA5"/>
<dbReference type="InterPro" id="IPR010987">
    <property type="entry name" value="Glutathione-S-Trfase_C-like"/>
</dbReference>
<dbReference type="GO" id="GO:0006749">
    <property type="term" value="P:glutathione metabolic process"/>
    <property type="evidence" value="ECO:0007669"/>
    <property type="project" value="InterPro"/>
</dbReference>
<sequence length="101" mass="11569">MKKGVEELLGCLKVLEVELGHEKPYFSGDSFGFVDIAFICYYNLLIAYGKLANFSVDKDCPKLFAWATQCMRRESVSKTLVDPNKNYELMIAYRKQNGIED</sequence>
<evidence type="ECO:0000313" key="3">
    <source>
        <dbReference type="Proteomes" id="UP001206925"/>
    </source>
</evidence>
<dbReference type="GO" id="GO:0005829">
    <property type="term" value="C:cytosol"/>
    <property type="evidence" value="ECO:0007669"/>
    <property type="project" value="UniProtKB-SubCell"/>
</dbReference>
<dbReference type="SUPFAM" id="SSF47616">
    <property type="entry name" value="GST C-terminal domain-like"/>
    <property type="match status" value="1"/>
</dbReference>
<dbReference type="PROSITE" id="PS50405">
    <property type="entry name" value="GST_CTER"/>
    <property type="match status" value="1"/>
</dbReference>
<evidence type="ECO:0000259" key="1">
    <source>
        <dbReference type="PROSITE" id="PS50405"/>
    </source>
</evidence>
<dbReference type="PANTHER" id="PTHR11260">
    <property type="entry name" value="GLUTATHIONE S-TRANSFERASE, GST, SUPERFAMILY, GST DOMAIN CONTAINING"/>
    <property type="match status" value="1"/>
</dbReference>